<accession>A0A4R3QFR3</accession>
<organism evidence="1 2">
    <name type="scientific">Rhizobium sullae</name>
    <name type="common">Rhizobium hedysari</name>
    <dbReference type="NCBI Taxonomy" id="50338"/>
    <lineage>
        <taxon>Bacteria</taxon>
        <taxon>Pseudomonadati</taxon>
        <taxon>Pseudomonadota</taxon>
        <taxon>Alphaproteobacteria</taxon>
        <taxon>Hyphomicrobiales</taxon>
        <taxon>Rhizobiaceae</taxon>
        <taxon>Rhizobium/Agrobacterium group</taxon>
        <taxon>Rhizobium</taxon>
    </lineage>
</organism>
<evidence type="ECO:0000313" key="1">
    <source>
        <dbReference type="EMBL" id="TCU20331.1"/>
    </source>
</evidence>
<protein>
    <submittedName>
        <fullName evidence="1">Tetratricopeptide repeat protein</fullName>
    </submittedName>
</protein>
<comment type="caution">
    <text evidence="1">The sequence shown here is derived from an EMBL/GenBank/DDBJ whole genome shotgun (WGS) entry which is preliminary data.</text>
</comment>
<name>A0A4R3QFR3_RHISU</name>
<sequence>MAHAILGDVLIYDGKPDEGAAELAMALRINPNHADAWAFLGQLKAFEGEAFEGIGHLRHAIRLNPHPPGWYYWLLGLAQYTAGQYADAVETLRHEATHRLGSQRILAASLARLGHMEEAKEEAREFLALNPDFSIQHWASTQPFRHQADRQHFIDGYEDAGLPP</sequence>
<evidence type="ECO:0000313" key="2">
    <source>
        <dbReference type="Proteomes" id="UP000294576"/>
    </source>
</evidence>
<dbReference type="InterPro" id="IPR011990">
    <property type="entry name" value="TPR-like_helical_dom_sf"/>
</dbReference>
<dbReference type="SUPFAM" id="SSF48452">
    <property type="entry name" value="TPR-like"/>
    <property type="match status" value="1"/>
</dbReference>
<dbReference type="EMBL" id="SMBH01000001">
    <property type="protein sequence ID" value="TCU20331.1"/>
    <property type="molecule type" value="Genomic_DNA"/>
</dbReference>
<proteinExistence type="predicted"/>
<dbReference type="AlphaFoldDB" id="A0A4R3QFR3"/>
<reference evidence="1 2" key="1">
    <citation type="submission" date="2019-03" db="EMBL/GenBank/DDBJ databases">
        <title>Genomic Encyclopedia of Type Strains, Phase IV (KMG-V): Genome sequencing to study the core and pangenomes of soil and plant-associated prokaryotes.</title>
        <authorList>
            <person name="Whitman W."/>
        </authorList>
    </citation>
    <scope>NUCLEOTIDE SEQUENCE [LARGE SCALE GENOMIC DNA]</scope>
    <source>
        <strain evidence="1 2">Hc14</strain>
    </source>
</reference>
<dbReference type="Gene3D" id="1.25.40.10">
    <property type="entry name" value="Tetratricopeptide repeat domain"/>
    <property type="match status" value="1"/>
</dbReference>
<gene>
    <name evidence="1" type="ORF">EV132_101398</name>
</gene>
<dbReference type="Proteomes" id="UP000294576">
    <property type="component" value="Unassembled WGS sequence"/>
</dbReference>